<sequence length="56" mass="5772">MIEEHGRSRRAGAYGQVFGSGLLDASAPMPPITGFTAPDGPRERATDVAVPPYGSG</sequence>
<organism evidence="2 3">
    <name type="scientific">Streptomyces echinoruber</name>
    <dbReference type="NCBI Taxonomy" id="68898"/>
    <lineage>
        <taxon>Bacteria</taxon>
        <taxon>Bacillati</taxon>
        <taxon>Actinomycetota</taxon>
        <taxon>Actinomycetes</taxon>
        <taxon>Kitasatosporales</taxon>
        <taxon>Streptomycetaceae</taxon>
        <taxon>Streptomyces</taxon>
    </lineage>
</organism>
<evidence type="ECO:0000256" key="1">
    <source>
        <dbReference type="SAM" id="MobiDB-lite"/>
    </source>
</evidence>
<reference evidence="2" key="2">
    <citation type="submission" date="2020-09" db="EMBL/GenBank/DDBJ databases">
        <authorList>
            <person name="Sun Q."/>
            <person name="Ohkuma M."/>
        </authorList>
    </citation>
    <scope>NUCLEOTIDE SEQUENCE</scope>
    <source>
        <strain evidence="2">JCM 5016</strain>
    </source>
</reference>
<comment type="caution">
    <text evidence="2">The sequence shown here is derived from an EMBL/GenBank/DDBJ whole genome shotgun (WGS) entry which is preliminary data.</text>
</comment>
<protein>
    <submittedName>
        <fullName evidence="2">Uncharacterized protein</fullName>
    </submittedName>
</protein>
<dbReference type="RefSeq" id="WP_190058904.1">
    <property type="nucleotide sequence ID" value="NZ_BMWH01000017.1"/>
</dbReference>
<accession>A0A918RJT2</accession>
<keyword evidence="3" id="KW-1185">Reference proteome</keyword>
<name>A0A918RJT2_9ACTN</name>
<reference evidence="2" key="1">
    <citation type="journal article" date="2014" name="Int. J. Syst. Evol. Microbiol.">
        <title>Complete genome sequence of Corynebacterium casei LMG S-19264T (=DSM 44701T), isolated from a smear-ripened cheese.</title>
        <authorList>
            <consortium name="US DOE Joint Genome Institute (JGI-PGF)"/>
            <person name="Walter F."/>
            <person name="Albersmeier A."/>
            <person name="Kalinowski J."/>
            <person name="Ruckert C."/>
        </authorList>
    </citation>
    <scope>NUCLEOTIDE SEQUENCE</scope>
    <source>
        <strain evidence="2">JCM 5016</strain>
    </source>
</reference>
<evidence type="ECO:0000313" key="2">
    <source>
        <dbReference type="EMBL" id="GGZ97614.1"/>
    </source>
</evidence>
<gene>
    <name evidence="2" type="ORF">GCM10010389_41040</name>
</gene>
<proteinExistence type="predicted"/>
<feature type="region of interest" description="Disordered" evidence="1">
    <location>
        <begin position="25"/>
        <end position="56"/>
    </location>
</feature>
<dbReference type="Proteomes" id="UP000623010">
    <property type="component" value="Unassembled WGS sequence"/>
</dbReference>
<dbReference type="AlphaFoldDB" id="A0A918RJT2"/>
<dbReference type="EMBL" id="BMWH01000017">
    <property type="protein sequence ID" value="GGZ97614.1"/>
    <property type="molecule type" value="Genomic_DNA"/>
</dbReference>
<evidence type="ECO:0000313" key="3">
    <source>
        <dbReference type="Proteomes" id="UP000623010"/>
    </source>
</evidence>